<evidence type="ECO:0000313" key="1">
    <source>
        <dbReference type="EMBL" id="ERG94239.1"/>
    </source>
</evidence>
<dbReference type="HOGENOM" id="CLU_1879657_0_0_2"/>
<dbReference type="Proteomes" id="UP000030710">
    <property type="component" value="Unassembled WGS sequence"/>
</dbReference>
<dbReference type="AlphaFoldDB" id="U1MV10"/>
<sequence>MISKGKLLALLMVFAAAGTLAATGAFTTVQADRAANIQAVGDGSSLIQTQPANSSLAEKTGNQAAINFSSAKAKGTTRDSQTLDDDVIDITNNGDENVTITVEAKEVNDATIKFYINDNELTKSQGTTLNESVSSE</sequence>
<evidence type="ECO:0000313" key="2">
    <source>
        <dbReference type="Proteomes" id="UP000030710"/>
    </source>
</evidence>
<dbReference type="EMBL" id="KE356561">
    <property type="protein sequence ID" value="ERG94239.1"/>
    <property type="molecule type" value="Genomic_DNA"/>
</dbReference>
<name>U1MV10_9EURY</name>
<reference evidence="1 2" key="1">
    <citation type="journal article" date="2013" name="PLoS ONE">
        <title>Assembly-driven community genomics of a hypersaline microbial ecosystem.</title>
        <authorList>
            <person name="Podell S."/>
            <person name="Ugalde J.A."/>
            <person name="Narasingarao P."/>
            <person name="Banfield J.F."/>
            <person name="Heidelberg K.B."/>
            <person name="Allen E.E."/>
        </authorList>
    </citation>
    <scope>NUCLEOTIDE SEQUENCE [LARGE SCALE GENOMIC DNA]</scope>
    <source>
        <strain evidence="2">J07HQW2</strain>
    </source>
</reference>
<accession>U1MV10</accession>
<proteinExistence type="predicted"/>
<dbReference type="eggNOG" id="arCOG02696">
    <property type="taxonomic scope" value="Archaea"/>
</dbReference>
<gene>
    <name evidence="1" type="ORF">J07HQW2_00673</name>
</gene>
<protein>
    <submittedName>
        <fullName evidence="1">Uncharacterized protein</fullName>
    </submittedName>
</protein>
<organism evidence="1 2">
    <name type="scientific">Haloquadratum walsbyi J07HQW2</name>
    <dbReference type="NCBI Taxonomy" id="1238425"/>
    <lineage>
        <taxon>Archaea</taxon>
        <taxon>Methanobacteriati</taxon>
        <taxon>Methanobacteriota</taxon>
        <taxon>Stenosarchaea group</taxon>
        <taxon>Halobacteria</taxon>
        <taxon>Halobacteriales</taxon>
        <taxon>Haloferacaceae</taxon>
        <taxon>Haloquadratum</taxon>
    </lineage>
</organism>
<feature type="non-terminal residue" evidence="1">
    <location>
        <position position="136"/>
    </location>
</feature>